<evidence type="ECO:0000313" key="1">
    <source>
        <dbReference type="EMBL" id="ONI40653.1"/>
    </source>
</evidence>
<dbReference type="EMBL" id="LJDB01000047">
    <property type="protein sequence ID" value="ONI40653.1"/>
    <property type="molecule type" value="Genomic_DNA"/>
</dbReference>
<name>A0ACC8XCY0_9FIRM</name>
<dbReference type="Proteomes" id="UP000188605">
    <property type="component" value="Unassembled WGS sequence"/>
</dbReference>
<sequence length="534" mass="59973">MRILKKILALFITTTLVGCTTTNDPALQETSTEFKKNEVIIANMAETDNGWDPIHGWGQHEPPLIQSKLVTVSSSGKLVGDLATNFEANEDNSIWRFKLRDDVKFSDGEAFTSEDVEFTMNAIKEISTDVDLSMVEKIEVVNEYEIVFYLTYPSSTFIYHVATIPIVPAHAYDENYRYNPIGTGPYKMVQLDIGQQKILELNEFYYGEKPTIERLTFVFMNPSTALAAVQAGKVDIAIADITTATTPVEGYDMMQFKTIENIGISMPFVPEQDELNQQGYKVGNDVTSDIAIRKALSIAVDRDDFASNVLSGFGIPSFSLCNGMEWDNPDVVFEDGKVNEAKRLLETAGWIDKDGDGTREKDGLRASFNVIYPAEITVRQLTAVAFSEIGKEIGIEIKPTGMSWDDVFENWYSNANVLLVGDPTPNELYVYNTNKNLGESYPNMYYYSNDTVEHYMDMATLAPTVEEANEYWKKSIWDGQTGSSMLGDCPVVWLATLDHMYFVSQDLDVGEHELHSHSSSGMQILNNVVEWKFK</sequence>
<evidence type="ECO:0000313" key="2">
    <source>
        <dbReference type="Proteomes" id="UP000188605"/>
    </source>
</evidence>
<comment type="caution">
    <text evidence="1">The sequence shown here is derived from an EMBL/GenBank/DDBJ whole genome shotgun (WGS) entry which is preliminary data.</text>
</comment>
<protein>
    <submittedName>
        <fullName evidence="1">Uncharacterized protein</fullName>
    </submittedName>
</protein>
<gene>
    <name evidence="1" type="ORF">AN396_05600</name>
</gene>
<keyword evidence="2" id="KW-1185">Reference proteome</keyword>
<reference evidence="1" key="1">
    <citation type="submission" date="2016-08" db="EMBL/GenBank/DDBJ databases">
        <authorList>
            <person name="Ngugi D.K."/>
            <person name="Miyake S."/>
            <person name="Stingl U."/>
        </authorList>
    </citation>
    <scope>NUCLEOTIDE SEQUENCE</scope>
    <source>
        <strain evidence="1">SCG-B11WGA-EpuloA1</strain>
    </source>
</reference>
<accession>A0ACC8XCY0</accession>
<organism evidence="1 2">
    <name type="scientific">Candidatus Epulonipiscium fishelsonii</name>
    <dbReference type="NCBI Taxonomy" id="77094"/>
    <lineage>
        <taxon>Bacteria</taxon>
        <taxon>Bacillati</taxon>
        <taxon>Bacillota</taxon>
        <taxon>Clostridia</taxon>
        <taxon>Lachnospirales</taxon>
        <taxon>Lachnospiraceae</taxon>
        <taxon>Candidatus Epulonipiscium</taxon>
    </lineage>
</organism>
<proteinExistence type="predicted"/>